<dbReference type="Pfam" id="PF13378">
    <property type="entry name" value="MR_MLE_C"/>
    <property type="match status" value="1"/>
</dbReference>
<evidence type="ECO:0000256" key="4">
    <source>
        <dbReference type="ARBA" id="ARBA00023235"/>
    </source>
</evidence>
<dbReference type="Pfam" id="PF02746">
    <property type="entry name" value="MR_MLE_N"/>
    <property type="match status" value="1"/>
</dbReference>
<evidence type="ECO:0000256" key="3">
    <source>
        <dbReference type="ARBA" id="ARBA00022842"/>
    </source>
</evidence>
<feature type="binding site" evidence="6">
    <location>
        <position position="160"/>
    </location>
    <ligand>
        <name>substrate</name>
    </ligand>
</feature>
<feature type="domain" description="Mandelate racemase/muconate lactonizing enzyme C-terminal" evidence="9">
    <location>
        <begin position="141"/>
        <end position="240"/>
    </location>
</feature>
<sequence>MKVARIDVYQSAVPLKKAFKTALRTVTVAEAIVVKVTTDDGLIGWGEAPPTHVITGDSLASIRYAVDAVIKPAIVGMSLLERDVLFHKLQHCLVGNTSAKASVDMALHDCIAQYAGMPLYQLLGGAKDTLETDYTVSVNTPSEMASDALGYIKDGFSTLKIKVGKDDIESDIKRLQAVREAVGSSITLRLDANQGWDRKTAVRAITRMEDMGLNIELVEQPVAAADVKGMQYVTSNVETPIMADESLFSPQDALTLLEMRAADLLNIKLMKAGGIQPALDIARIAKVYDVECMVGCMIESRIGISAAAHLAASQQHITRVDFDAPLMLREDNVTGGVRYEGSRLLLNASPGLGILTVDVQGEKVI</sequence>
<dbReference type="Proteomes" id="UP000027980">
    <property type="component" value="Chromosome"/>
</dbReference>
<evidence type="ECO:0000256" key="2">
    <source>
        <dbReference type="ARBA" id="ARBA00022723"/>
    </source>
</evidence>
<name>A0A075LP27_9BACI</name>
<feature type="binding site" evidence="6">
    <location>
        <position position="323"/>
    </location>
    <ligand>
        <name>substrate</name>
    </ligand>
</feature>
<evidence type="ECO:0000256" key="8">
    <source>
        <dbReference type="RuleBase" id="RU366006"/>
    </source>
</evidence>
<dbReference type="EMBL" id="CP008876">
    <property type="protein sequence ID" value="AIF67881.1"/>
    <property type="molecule type" value="Genomic_DNA"/>
</dbReference>
<dbReference type="CDD" id="cd03319">
    <property type="entry name" value="L-Ala-DL-Glu_epimerase"/>
    <property type="match status" value="1"/>
</dbReference>
<dbReference type="FunFam" id="3.30.390.10:FF:000009">
    <property type="entry name" value="Hydrophobic dipeptide epimerase"/>
    <property type="match status" value="1"/>
</dbReference>
<dbReference type="Gene3D" id="3.30.390.10">
    <property type="entry name" value="Enolase-like, N-terminal domain"/>
    <property type="match status" value="1"/>
</dbReference>
<dbReference type="InterPro" id="IPR036849">
    <property type="entry name" value="Enolase-like_C_sf"/>
</dbReference>
<feature type="binding site" evidence="6">
    <location>
        <position position="321"/>
    </location>
    <ligand>
        <name>substrate</name>
    </ligand>
</feature>
<dbReference type="GO" id="GO:0016855">
    <property type="term" value="F:racemase and epimerase activity, acting on amino acids and derivatives"/>
    <property type="evidence" value="ECO:0007669"/>
    <property type="project" value="UniProtKB-UniRule"/>
</dbReference>
<comment type="cofactor">
    <cofactor evidence="7 8">
        <name>Mg(2+)</name>
        <dbReference type="ChEBI" id="CHEBI:18420"/>
    </cofactor>
    <text evidence="7 8">Binds 1 Mg(2+) ion per subunit.</text>
</comment>
<feature type="binding site" evidence="6">
    <location>
        <position position="24"/>
    </location>
    <ligand>
        <name>substrate</name>
    </ligand>
</feature>
<dbReference type="AlphaFoldDB" id="A0A075LP27"/>
<dbReference type="SFLD" id="SFLDG00180">
    <property type="entry name" value="muconate_cycloisomerase"/>
    <property type="match status" value="2"/>
</dbReference>
<dbReference type="SUPFAM" id="SSF51604">
    <property type="entry name" value="Enolase C-terminal domain-like"/>
    <property type="match status" value="1"/>
</dbReference>
<feature type="binding site" evidence="6">
    <location>
        <position position="296"/>
    </location>
    <ligand>
        <name>substrate</name>
    </ligand>
</feature>
<proteinExistence type="inferred from homology"/>
<keyword evidence="4 8" id="KW-0413">Isomerase</keyword>
<evidence type="ECO:0000256" key="6">
    <source>
        <dbReference type="PIRSR" id="PIRSR634603-2"/>
    </source>
</evidence>
<dbReference type="PANTHER" id="PTHR48073:SF2">
    <property type="entry name" value="O-SUCCINYLBENZOATE SYNTHASE"/>
    <property type="match status" value="1"/>
</dbReference>
<organism evidence="10 11">
    <name type="scientific">Terribacillus saccharophilus</name>
    <dbReference type="NCBI Taxonomy" id="361277"/>
    <lineage>
        <taxon>Bacteria</taxon>
        <taxon>Bacillati</taxon>
        <taxon>Bacillota</taxon>
        <taxon>Bacilli</taxon>
        <taxon>Bacillales</taxon>
        <taxon>Bacillaceae</taxon>
        <taxon>Terribacillus</taxon>
    </lineage>
</organism>
<protein>
    <recommendedName>
        <fullName evidence="8">Dipeptide epimerase</fullName>
        <ecNumber evidence="8">5.1.1.-</ecNumber>
    </recommendedName>
</protein>
<evidence type="ECO:0000256" key="5">
    <source>
        <dbReference type="PIRSR" id="PIRSR634603-1"/>
    </source>
</evidence>
<feature type="binding site" evidence="7">
    <location>
        <position position="219"/>
    </location>
    <ligand>
        <name>Mg(2+)</name>
        <dbReference type="ChEBI" id="CHEBI:18420"/>
    </ligand>
</feature>
<dbReference type="GeneID" id="34222958"/>
<feature type="binding site" evidence="6">
    <location>
        <position position="298"/>
    </location>
    <ligand>
        <name>substrate</name>
    </ligand>
</feature>
<evidence type="ECO:0000256" key="7">
    <source>
        <dbReference type="PIRSR" id="PIRSR634603-3"/>
    </source>
</evidence>
<dbReference type="GO" id="GO:0006518">
    <property type="term" value="P:peptide metabolic process"/>
    <property type="evidence" value="ECO:0007669"/>
    <property type="project" value="UniProtKB-ARBA"/>
</dbReference>
<gene>
    <name evidence="10" type="ORF">GZ22_15365</name>
</gene>
<feature type="active site" description="Proton acceptor; specific for (S)-substrate epimerization" evidence="5">
    <location>
        <position position="268"/>
    </location>
</feature>
<dbReference type="RefSeq" id="WP_038564106.1">
    <property type="nucleotide sequence ID" value="NZ_CP008876.1"/>
</dbReference>
<keyword evidence="2 7" id="KW-0479">Metal-binding</keyword>
<dbReference type="GO" id="GO:0000287">
    <property type="term" value="F:magnesium ion binding"/>
    <property type="evidence" value="ECO:0007669"/>
    <property type="project" value="UniProtKB-ARBA"/>
</dbReference>
<feature type="binding site" evidence="7">
    <location>
        <position position="191"/>
    </location>
    <ligand>
        <name>Mg(2+)</name>
        <dbReference type="ChEBI" id="CHEBI:18420"/>
    </ligand>
</feature>
<dbReference type="SMART" id="SM00922">
    <property type="entry name" value="MR_MLE"/>
    <property type="match status" value="1"/>
</dbReference>
<dbReference type="SFLD" id="SFLDF00009">
    <property type="entry name" value="o-succinylbenzoate_synthase"/>
    <property type="match status" value="1"/>
</dbReference>
<dbReference type="PANTHER" id="PTHR48073">
    <property type="entry name" value="O-SUCCINYLBENZOATE SYNTHASE-RELATED"/>
    <property type="match status" value="1"/>
</dbReference>
<evidence type="ECO:0000313" key="11">
    <source>
        <dbReference type="Proteomes" id="UP000027980"/>
    </source>
</evidence>
<accession>A0A075LP27</accession>
<dbReference type="OrthoDB" id="9775391at2"/>
<dbReference type="Gene3D" id="3.20.20.120">
    <property type="entry name" value="Enolase-like C-terminal domain"/>
    <property type="match status" value="1"/>
</dbReference>
<feature type="active site" description="Proton acceptor; specific for (R)-substrate epimerization" evidence="5">
    <location>
        <position position="162"/>
    </location>
</feature>
<dbReference type="InterPro" id="IPR029065">
    <property type="entry name" value="Enolase_C-like"/>
</dbReference>
<dbReference type="SFLD" id="SFLDF00010">
    <property type="entry name" value="dipeptide_epimerase"/>
    <property type="match status" value="1"/>
</dbReference>
<evidence type="ECO:0000259" key="9">
    <source>
        <dbReference type="SMART" id="SM00922"/>
    </source>
</evidence>
<feature type="binding site" evidence="6">
    <location>
        <position position="135"/>
    </location>
    <ligand>
        <name>substrate</name>
    </ligand>
</feature>
<dbReference type="SFLD" id="SFLDS00001">
    <property type="entry name" value="Enolase"/>
    <property type="match status" value="2"/>
</dbReference>
<dbReference type="InterPro" id="IPR013341">
    <property type="entry name" value="Mandelate_racemase_N_dom"/>
</dbReference>
<dbReference type="KEGG" id="tap:GZ22_15365"/>
<feature type="binding site" evidence="7">
    <location>
        <position position="244"/>
    </location>
    <ligand>
        <name>Mg(2+)</name>
        <dbReference type="ChEBI" id="CHEBI:18420"/>
    </ligand>
</feature>
<dbReference type="InterPro" id="IPR034603">
    <property type="entry name" value="Dipeptide_epimerase"/>
</dbReference>
<keyword evidence="3 7" id="KW-0460">Magnesium</keyword>
<evidence type="ECO:0000256" key="1">
    <source>
        <dbReference type="ARBA" id="ARBA00008031"/>
    </source>
</evidence>
<comment type="similarity">
    <text evidence="1 8">Belongs to the mandelate racemase/muconate lactonizing enzyme family.</text>
</comment>
<dbReference type="EC" id="5.1.1.-" evidence="8"/>
<dbReference type="InterPro" id="IPR029017">
    <property type="entry name" value="Enolase-like_N"/>
</dbReference>
<dbReference type="SUPFAM" id="SSF54826">
    <property type="entry name" value="Enolase N-terminal domain-like"/>
    <property type="match status" value="1"/>
</dbReference>
<dbReference type="InterPro" id="IPR013342">
    <property type="entry name" value="Mandelate_racemase_C"/>
</dbReference>
<dbReference type="HOGENOM" id="CLU_030273_4_0_9"/>
<reference evidence="10 11" key="1">
    <citation type="submission" date="2014-07" db="EMBL/GenBank/DDBJ databases">
        <title>Complete genome sequence of a moderately halophilic bacterium Terribacillus aidingensis MP602, isolated from Cryptomeria fortunei in Tianmu mountain in China.</title>
        <authorList>
            <person name="Wang Y."/>
            <person name="Lu P."/>
            <person name="Zhang L."/>
        </authorList>
    </citation>
    <scope>NUCLEOTIDE SEQUENCE [LARGE SCALE GENOMIC DNA]</scope>
    <source>
        <strain evidence="10 11">MP602</strain>
    </source>
</reference>
<evidence type="ECO:0000313" key="10">
    <source>
        <dbReference type="EMBL" id="AIF67881.1"/>
    </source>
</evidence>